<gene>
    <name evidence="1" type="ORF">HPB49_016691</name>
</gene>
<name>A0ACB8E1J0_DERSI</name>
<protein>
    <submittedName>
        <fullName evidence="1">Uncharacterized protein</fullName>
    </submittedName>
</protein>
<sequence length="146" mass="15686">MCELKAILDQTRRRSAPGADRITFRMLCNLADTDKERLRECFNTIWDTGVLSESWLVAVVTPVLKSRKPTIAISSYGPVSLTSTACKTMVKGGTGTPRGDYGPTPVLPGAADGLLAVRCSVPCSLLHLCRPHGTLDPGAEEVHAIH</sequence>
<reference evidence="1" key="1">
    <citation type="submission" date="2020-05" db="EMBL/GenBank/DDBJ databases">
        <title>Large-scale comparative analyses of tick genomes elucidate their genetic diversity and vector capacities.</title>
        <authorList>
            <person name="Jia N."/>
            <person name="Wang J."/>
            <person name="Shi W."/>
            <person name="Du L."/>
            <person name="Sun Y."/>
            <person name="Zhan W."/>
            <person name="Jiang J."/>
            <person name="Wang Q."/>
            <person name="Zhang B."/>
            <person name="Ji P."/>
            <person name="Sakyi L.B."/>
            <person name="Cui X."/>
            <person name="Yuan T."/>
            <person name="Jiang B."/>
            <person name="Yang W."/>
            <person name="Lam T.T.-Y."/>
            <person name="Chang Q."/>
            <person name="Ding S."/>
            <person name="Wang X."/>
            <person name="Zhu J."/>
            <person name="Ruan X."/>
            <person name="Zhao L."/>
            <person name="Wei J."/>
            <person name="Que T."/>
            <person name="Du C."/>
            <person name="Cheng J."/>
            <person name="Dai P."/>
            <person name="Han X."/>
            <person name="Huang E."/>
            <person name="Gao Y."/>
            <person name="Liu J."/>
            <person name="Shao H."/>
            <person name="Ye R."/>
            <person name="Li L."/>
            <person name="Wei W."/>
            <person name="Wang X."/>
            <person name="Wang C."/>
            <person name="Yang T."/>
            <person name="Huo Q."/>
            <person name="Li W."/>
            <person name="Guo W."/>
            <person name="Chen H."/>
            <person name="Zhou L."/>
            <person name="Ni X."/>
            <person name="Tian J."/>
            <person name="Zhou Y."/>
            <person name="Sheng Y."/>
            <person name="Liu T."/>
            <person name="Pan Y."/>
            <person name="Xia L."/>
            <person name="Li J."/>
            <person name="Zhao F."/>
            <person name="Cao W."/>
        </authorList>
    </citation>
    <scope>NUCLEOTIDE SEQUENCE</scope>
    <source>
        <strain evidence="1">Dsil-2018</strain>
    </source>
</reference>
<evidence type="ECO:0000313" key="2">
    <source>
        <dbReference type="Proteomes" id="UP000821865"/>
    </source>
</evidence>
<evidence type="ECO:0000313" key="1">
    <source>
        <dbReference type="EMBL" id="KAH7980498.1"/>
    </source>
</evidence>
<organism evidence="1 2">
    <name type="scientific">Dermacentor silvarum</name>
    <name type="common">Tick</name>
    <dbReference type="NCBI Taxonomy" id="543639"/>
    <lineage>
        <taxon>Eukaryota</taxon>
        <taxon>Metazoa</taxon>
        <taxon>Ecdysozoa</taxon>
        <taxon>Arthropoda</taxon>
        <taxon>Chelicerata</taxon>
        <taxon>Arachnida</taxon>
        <taxon>Acari</taxon>
        <taxon>Parasitiformes</taxon>
        <taxon>Ixodida</taxon>
        <taxon>Ixodoidea</taxon>
        <taxon>Ixodidae</taxon>
        <taxon>Rhipicephalinae</taxon>
        <taxon>Dermacentor</taxon>
    </lineage>
</organism>
<comment type="caution">
    <text evidence="1">The sequence shown here is derived from an EMBL/GenBank/DDBJ whole genome shotgun (WGS) entry which is preliminary data.</text>
</comment>
<keyword evidence="2" id="KW-1185">Reference proteome</keyword>
<dbReference type="Proteomes" id="UP000821865">
    <property type="component" value="Chromosome 1"/>
</dbReference>
<accession>A0ACB8E1J0</accession>
<proteinExistence type="predicted"/>
<dbReference type="EMBL" id="CM023470">
    <property type="protein sequence ID" value="KAH7980498.1"/>
    <property type="molecule type" value="Genomic_DNA"/>
</dbReference>